<dbReference type="Gene3D" id="3.40.50.720">
    <property type="entry name" value="NAD(P)-binding Rossmann-like Domain"/>
    <property type="match status" value="1"/>
</dbReference>
<dbReference type="PANTHER" id="PTHR48079">
    <property type="entry name" value="PROTEIN YEEZ"/>
    <property type="match status" value="1"/>
</dbReference>
<organism evidence="2">
    <name type="scientific">hydrothermal vent metagenome</name>
    <dbReference type="NCBI Taxonomy" id="652676"/>
    <lineage>
        <taxon>unclassified sequences</taxon>
        <taxon>metagenomes</taxon>
        <taxon>ecological metagenomes</taxon>
    </lineage>
</organism>
<dbReference type="GO" id="GO:0004029">
    <property type="term" value="F:aldehyde dehydrogenase (NAD+) activity"/>
    <property type="evidence" value="ECO:0007669"/>
    <property type="project" value="TreeGrafter"/>
</dbReference>
<evidence type="ECO:0000313" key="2">
    <source>
        <dbReference type="EMBL" id="VAV95409.1"/>
    </source>
</evidence>
<dbReference type="SUPFAM" id="SSF51735">
    <property type="entry name" value="NAD(P)-binding Rossmann-fold domains"/>
    <property type="match status" value="1"/>
</dbReference>
<sequence>MTEPSSAFLTGGSGLVGGHLLERLTASGTRVSALVRSPSAQRKVAERGAEPVPGDLFDAAGLARSMRGADVVFHVAGVNDTCPRDVAAMDRVNVEGTRAVIAAAALAGVERVVYTSSAAAIGERKGEIGGEATVHCGEYLSPYARSKHIAEIAAFDQASRCGIDLIAVSPSSVQGPGRATGSAEILLRVLNARRPILFDTFLSIVDIEDCANGHIAAAIHGRPGERYLLSGASISVPDAVAVASGIVGRNLTPRWISERAMTGFGIPAARVASWVRPSSGICPGLIRTLVHGHRFDGSKAERGLSIAYHPIEDTFMRTIEWFRAQGLIKAN</sequence>
<protein>
    <recommendedName>
        <fullName evidence="1">NAD-dependent epimerase/dehydratase domain-containing protein</fullName>
    </recommendedName>
</protein>
<dbReference type="InterPro" id="IPR051783">
    <property type="entry name" value="NAD(P)-dependent_oxidoreduct"/>
</dbReference>
<dbReference type="PANTHER" id="PTHR48079:SF6">
    <property type="entry name" value="NAD(P)-BINDING DOMAIN-CONTAINING PROTEIN-RELATED"/>
    <property type="match status" value="1"/>
</dbReference>
<dbReference type="GO" id="GO:0005737">
    <property type="term" value="C:cytoplasm"/>
    <property type="evidence" value="ECO:0007669"/>
    <property type="project" value="TreeGrafter"/>
</dbReference>
<proteinExistence type="predicted"/>
<feature type="domain" description="NAD-dependent epimerase/dehydratase" evidence="1">
    <location>
        <begin position="8"/>
        <end position="227"/>
    </location>
</feature>
<dbReference type="InterPro" id="IPR036291">
    <property type="entry name" value="NAD(P)-bd_dom_sf"/>
</dbReference>
<dbReference type="EMBL" id="UOEI01000147">
    <property type="protein sequence ID" value="VAV95409.1"/>
    <property type="molecule type" value="Genomic_DNA"/>
</dbReference>
<accession>A0A3B0RTX5</accession>
<dbReference type="AlphaFoldDB" id="A0A3B0RTX5"/>
<gene>
    <name evidence="2" type="ORF">MNBD_ACTINO01-985</name>
</gene>
<name>A0A3B0RTX5_9ZZZZ</name>
<evidence type="ECO:0000259" key="1">
    <source>
        <dbReference type="Pfam" id="PF01370"/>
    </source>
</evidence>
<dbReference type="InterPro" id="IPR001509">
    <property type="entry name" value="Epimerase_deHydtase"/>
</dbReference>
<reference evidence="2" key="1">
    <citation type="submission" date="2018-06" db="EMBL/GenBank/DDBJ databases">
        <authorList>
            <person name="Zhirakovskaya E."/>
        </authorList>
    </citation>
    <scope>NUCLEOTIDE SEQUENCE</scope>
</reference>
<dbReference type="Pfam" id="PF01370">
    <property type="entry name" value="Epimerase"/>
    <property type="match status" value="1"/>
</dbReference>